<feature type="domain" description="Carrier" evidence="6">
    <location>
        <begin position="21"/>
        <end position="96"/>
    </location>
</feature>
<dbReference type="PROSITE" id="PS00455">
    <property type="entry name" value="AMP_BINDING"/>
    <property type="match status" value="1"/>
</dbReference>
<dbReference type="SUPFAM" id="SSF56801">
    <property type="entry name" value="Acetyl-CoA synthetase-like"/>
    <property type="match status" value="1"/>
</dbReference>
<dbReference type="InterPro" id="IPR010071">
    <property type="entry name" value="AA_adenyl_dom"/>
</dbReference>
<dbReference type="InterPro" id="IPR045851">
    <property type="entry name" value="AMP-bd_C_sf"/>
</dbReference>
<dbReference type="InterPro" id="IPR001242">
    <property type="entry name" value="Condensation_dom"/>
</dbReference>
<dbReference type="InterPro" id="IPR000873">
    <property type="entry name" value="AMP-dep_synth/lig_dom"/>
</dbReference>
<dbReference type="CDD" id="cd05235">
    <property type="entry name" value="SDR_e1"/>
    <property type="match status" value="1"/>
</dbReference>
<dbReference type="InterPro" id="IPR036291">
    <property type="entry name" value="NAD(P)-bd_dom_sf"/>
</dbReference>
<gene>
    <name evidence="8" type="ORF">ACFSTE_09005</name>
</gene>
<feature type="domain" description="Carrier" evidence="6">
    <location>
        <begin position="1607"/>
        <end position="1684"/>
    </location>
</feature>
<comment type="cofactor">
    <cofactor evidence="1">
        <name>pantetheine 4'-phosphate</name>
        <dbReference type="ChEBI" id="CHEBI:47942"/>
    </cofactor>
</comment>
<dbReference type="Gene3D" id="3.40.47.10">
    <property type="match status" value="1"/>
</dbReference>
<dbReference type="NCBIfam" id="TIGR01746">
    <property type="entry name" value="Thioester-redct"/>
    <property type="match status" value="1"/>
</dbReference>
<dbReference type="EMBL" id="JBHULX010000013">
    <property type="protein sequence ID" value="MFD2590967.1"/>
    <property type="molecule type" value="Genomic_DNA"/>
</dbReference>
<evidence type="ECO:0000313" key="8">
    <source>
        <dbReference type="EMBL" id="MFD2590967.1"/>
    </source>
</evidence>
<dbReference type="CDD" id="cd05930">
    <property type="entry name" value="A_NRPS"/>
    <property type="match status" value="1"/>
</dbReference>
<protein>
    <submittedName>
        <fullName evidence="8">Amino acid adenylation domain-containing protein</fullName>
    </submittedName>
</protein>
<dbReference type="SUPFAM" id="SSF47336">
    <property type="entry name" value="ACP-like"/>
    <property type="match status" value="3"/>
</dbReference>
<dbReference type="PROSITE" id="PS52004">
    <property type="entry name" value="KS3_2"/>
    <property type="match status" value="1"/>
</dbReference>
<dbReference type="InterPro" id="IPR014031">
    <property type="entry name" value="Ketoacyl_synth_C"/>
</dbReference>
<dbReference type="Gene3D" id="2.30.38.10">
    <property type="entry name" value="Luciferase, Domain 3"/>
    <property type="match status" value="1"/>
</dbReference>
<evidence type="ECO:0000313" key="9">
    <source>
        <dbReference type="Proteomes" id="UP001597459"/>
    </source>
</evidence>
<dbReference type="SMART" id="SM00823">
    <property type="entry name" value="PKS_PP"/>
    <property type="match status" value="2"/>
</dbReference>
<dbReference type="InterPro" id="IPR009081">
    <property type="entry name" value="PP-bd_ACP"/>
</dbReference>
<dbReference type="Pfam" id="PF07993">
    <property type="entry name" value="NAD_binding_4"/>
    <property type="match status" value="1"/>
</dbReference>
<proteinExistence type="predicted"/>
<dbReference type="Pfam" id="PF00668">
    <property type="entry name" value="Condensation"/>
    <property type="match status" value="1"/>
</dbReference>
<organism evidence="8 9">
    <name type="scientific">Aquimarina hainanensis</name>
    <dbReference type="NCBI Taxonomy" id="1578017"/>
    <lineage>
        <taxon>Bacteria</taxon>
        <taxon>Pseudomonadati</taxon>
        <taxon>Bacteroidota</taxon>
        <taxon>Flavobacteriia</taxon>
        <taxon>Flavobacteriales</taxon>
        <taxon>Flavobacteriaceae</taxon>
        <taxon>Aquimarina</taxon>
    </lineage>
</organism>
<keyword evidence="2" id="KW-0596">Phosphopantetheine</keyword>
<dbReference type="PANTHER" id="PTHR44845:SF6">
    <property type="entry name" value="BETA-ALANINE-ACTIVATING ENZYME"/>
    <property type="match status" value="1"/>
</dbReference>
<evidence type="ECO:0000256" key="2">
    <source>
        <dbReference type="ARBA" id="ARBA00022450"/>
    </source>
</evidence>
<dbReference type="Gene3D" id="3.40.50.720">
    <property type="entry name" value="NAD(P)-binding Rossmann-like Domain"/>
    <property type="match status" value="1"/>
</dbReference>
<dbReference type="NCBIfam" id="TIGR01733">
    <property type="entry name" value="AA-adenyl-dom"/>
    <property type="match status" value="1"/>
</dbReference>
<dbReference type="Pfam" id="PF00501">
    <property type="entry name" value="AMP-binding"/>
    <property type="match status" value="1"/>
</dbReference>
<evidence type="ECO:0000259" key="6">
    <source>
        <dbReference type="PROSITE" id="PS50075"/>
    </source>
</evidence>
<evidence type="ECO:0000256" key="3">
    <source>
        <dbReference type="ARBA" id="ARBA00022553"/>
    </source>
</evidence>
<evidence type="ECO:0000256" key="4">
    <source>
        <dbReference type="ARBA" id="ARBA00022598"/>
    </source>
</evidence>
<dbReference type="Gene3D" id="3.30.559.30">
    <property type="entry name" value="Nonribosomal peptide synthetase, condensation domain"/>
    <property type="match status" value="1"/>
</dbReference>
<evidence type="ECO:0000256" key="5">
    <source>
        <dbReference type="ARBA" id="ARBA00022679"/>
    </source>
</evidence>
<dbReference type="InterPro" id="IPR023213">
    <property type="entry name" value="CAT-like_dom_sf"/>
</dbReference>
<dbReference type="InterPro" id="IPR006162">
    <property type="entry name" value="Ppantetheine_attach_site"/>
</dbReference>
<dbReference type="Pfam" id="PF00550">
    <property type="entry name" value="PP-binding"/>
    <property type="match status" value="3"/>
</dbReference>
<dbReference type="Pfam" id="PF02801">
    <property type="entry name" value="Ketoacyl-synt_C"/>
    <property type="match status" value="1"/>
</dbReference>
<dbReference type="InterPro" id="IPR020841">
    <property type="entry name" value="PKS_Beta-ketoAc_synthase_dom"/>
</dbReference>
<dbReference type="SUPFAM" id="SSF53901">
    <property type="entry name" value="Thiolase-like"/>
    <property type="match status" value="2"/>
</dbReference>
<dbReference type="Gene3D" id="3.40.50.980">
    <property type="match status" value="2"/>
</dbReference>
<dbReference type="Gene3D" id="3.30.300.30">
    <property type="match status" value="1"/>
</dbReference>
<evidence type="ECO:0000259" key="7">
    <source>
        <dbReference type="PROSITE" id="PS52004"/>
    </source>
</evidence>
<dbReference type="PROSITE" id="PS00012">
    <property type="entry name" value="PHOSPHOPANTETHEINE"/>
    <property type="match status" value="1"/>
</dbReference>
<keyword evidence="9" id="KW-1185">Reference proteome</keyword>
<dbReference type="InterPro" id="IPR014030">
    <property type="entry name" value="Ketoacyl_synth_N"/>
</dbReference>
<dbReference type="InterPro" id="IPR020845">
    <property type="entry name" value="AMP-binding_CS"/>
</dbReference>
<dbReference type="PANTHER" id="PTHR44845">
    <property type="entry name" value="CARRIER DOMAIN-CONTAINING PROTEIN"/>
    <property type="match status" value="1"/>
</dbReference>
<dbReference type="SUPFAM" id="SSF51735">
    <property type="entry name" value="NAD(P)-binding Rossmann-fold domains"/>
    <property type="match status" value="1"/>
</dbReference>
<dbReference type="Gene3D" id="1.10.1200.10">
    <property type="entry name" value="ACP-like"/>
    <property type="match status" value="3"/>
</dbReference>
<dbReference type="InterPro" id="IPR020806">
    <property type="entry name" value="PKS_PP-bd"/>
</dbReference>
<dbReference type="InterPro" id="IPR016039">
    <property type="entry name" value="Thiolase-like"/>
</dbReference>
<accession>A0ABW5N7F5</accession>
<sequence>MMTPATILSVLTQSTSSDRPKLLTDHIRRLLVDFLELDAIEEVSENQVFVELGVTSMEALQFKTTLEDDLQCQLRTTLFFDYPEMQLLVSYLLEEVLEMEGGSMEGVINERHETKKITEEKLVVVGMAGIFPDEVDVAAMWEKSISETVRQKEATYNSGLEYRNITKIDTQRIREVLGFEEEIKELSRQQTILYSVLAKAMKTYGFSLQDWTSQKTGVFIAADTNVAEKQKTAYQIPLANEVSYRLNIVGPSETINTFCTSVYVALHKAVRCIREGECEQAIVGGVNLIEKKTFEKESSQGMYEELLSATNCTKSYSNTANGFLRSEGAGVLIVTKESIAIANERKILASLCGTSVVHGGKNFSIEAPNAKGIKEAIWQGVKKAGIPVDTVDYIEAHGIGNRLADAVELSAISEAYKKLSTTVDKKWYVSSVKPIIGHPEIAAGMASLLKVIKALEFKVIPGISNLEEVNTEVPSNHSLILERFPKKWKKGKTARRAALSSYAIGGVNAHCIIEEYTGSIETEMVDTPEKESVFPQKQASQLLPDTSTKFDKEKEILVYGIIEDVFGVGKETIVLSKSPVDYGFDSIKITQFIRRVNEQLHLDIKMGQMLGMENFQAFFDLLSQTDYSELAGSREVPKVESIDRLQRTSEASVFQKGIFLIHELDAMNTAYNLPIIFSVKQRLNPLTIIQTLGYMLEEYPVLRMYFDKEETTGEIMYRLHALASCLQLDIDEEVRLSRDDERLKELIRTPFVLTQDCLLRTYIRGSVEEGAYYLIFIVHHTILDGMSGGVFMTSFWNIYNRLTNEGHYEVQQPEYTFFDFIESEKNYLLQQGKADGDWWKEKMEGVTPMTLPYDRWENKEKEQRAVGVEKWILEDALFSKLQMVAKELHVNTSVLLLGVFNLLVYRLTNQEDIVMSMPVQGRTKMVYEKAMGCFINVILLRNQVSSTDSFITFVQRIKKSFYEGMDRAQYPLVSLLSDLRPVLGSVGANETVVPVSYTYQNIFDEIHQNEAFSAFVTPVFEMYQETEDEYALEVYDFRKSLQVHLKYKEGLFEATTIKRHLRYFEELLRAVLVSPEKQCRQYTMLPEKEIHQQLYTYNDTAVFYEKEYGVPQLFERIAARHPEAIALLHDHEKITYRSLEERSRKVALFLQEKGVVAETLVAICMNRSIDAIVSVLGILRAGGAYLPIDISISSKRRDAILENSHARGMIVHKEKEKEYHAHNTSVWSFEDCEQFSGKEVLQRRNTTLSDLAYVIYTSGSTGTPKGVMIEQQSLLNLCEVMKQRYAISKDDRILQFASLSFDMSVEELFPFLLSGATVVLRNEADILAERFYNLVMDQGVTILNLPPLYYNVIKELSQKQRKKLFDQVRIIAFGGEELPEQVLSGVQQYPVAVFNAYGPTEYTVNAAIAEVTYRNKVTLGTPVNNTRFYVLGETMELLPEGVVGELHIAGDGIARGYLNNPVLTAEKFVKNPFGPKLLYKTGDAVKWLPDGTLEYHGRIDHQVKIRGYRVELGEIESVLEKYPGIDKASVVLKKTEKREQLIAFYKAETPLDHQLLKKHMQDLLPEYMIPVAYEQLEKIPVTPNGKIDRKALENKDITFKETPKYTPPQGEKEEKIVHIWQELLEEKKIGVTDDFFEIGGHSLLAIKAVARINTILEEREKIEVKTMFNYSTIRTLCKYITAGEKKEVPISLSKEMELPVIALPEDLSIKEIPETILLTGGTGFVGVFILKELLESHQARILCLVRAESSEKGREKIKEGMLRYEIWEEHYSSRIEILLGDIGRPLLGLTNDTFESLSKEVDIIYHNAAYMNHLETYDEMKAANVGGTIEVIKLAAKNRMKPIHYTSTLGVFNNEIYNEIKVVDEHQSSEKETHYASGGYAASKWVAENVIVAARKQGIPCNIYRLGLITGESEKGILDKKQWFYGFLESLLLMKKMFAKEEQLELMILPVDKAAKALVYLSTRKRNQTYHISGDRMPLYTFASLYNKWNAQELEEVSLFQWLQSAKAFMKEKEGLQLPPFMYDYLPLGEEVLKERVNKELKAKLVYKTLYTQEELSKIALSFSVINEATILSYFEYVKKQLEKKEAIAV</sequence>
<dbReference type="Proteomes" id="UP001597459">
    <property type="component" value="Unassembled WGS sequence"/>
</dbReference>
<feature type="domain" description="Ketosynthase family 3 (KS3)" evidence="7">
    <location>
        <begin position="119"/>
        <end position="515"/>
    </location>
</feature>
<dbReference type="Pfam" id="PF00109">
    <property type="entry name" value="ketoacyl-synt"/>
    <property type="match status" value="1"/>
</dbReference>
<dbReference type="CDD" id="cd00833">
    <property type="entry name" value="PKS"/>
    <property type="match status" value="1"/>
</dbReference>
<keyword evidence="3" id="KW-0597">Phosphoprotein</keyword>
<dbReference type="SMART" id="SM00825">
    <property type="entry name" value="PKS_KS"/>
    <property type="match status" value="1"/>
</dbReference>
<comment type="caution">
    <text evidence="8">The sequence shown here is derived from an EMBL/GenBank/DDBJ whole genome shotgun (WGS) entry which is preliminary data.</text>
</comment>
<dbReference type="InterPro" id="IPR036736">
    <property type="entry name" value="ACP-like_sf"/>
</dbReference>
<dbReference type="PROSITE" id="PS50075">
    <property type="entry name" value="CARRIER"/>
    <property type="match status" value="2"/>
</dbReference>
<reference evidence="9" key="1">
    <citation type="journal article" date="2019" name="Int. J. Syst. Evol. Microbiol.">
        <title>The Global Catalogue of Microorganisms (GCM) 10K type strain sequencing project: providing services to taxonomists for standard genome sequencing and annotation.</title>
        <authorList>
            <consortium name="The Broad Institute Genomics Platform"/>
            <consortium name="The Broad Institute Genome Sequencing Center for Infectious Disease"/>
            <person name="Wu L."/>
            <person name="Ma J."/>
        </authorList>
    </citation>
    <scope>NUCLEOTIDE SEQUENCE [LARGE SCALE GENOMIC DNA]</scope>
    <source>
        <strain evidence="9">KCTC 42423</strain>
    </source>
</reference>
<keyword evidence="5" id="KW-0808">Transferase</keyword>
<dbReference type="InterPro" id="IPR013120">
    <property type="entry name" value="FAR_NAD-bd"/>
</dbReference>
<name>A0ABW5N7F5_9FLAO</name>
<keyword evidence="4" id="KW-0436">Ligase</keyword>
<evidence type="ECO:0000256" key="1">
    <source>
        <dbReference type="ARBA" id="ARBA00001957"/>
    </source>
</evidence>
<dbReference type="RefSeq" id="WP_378258820.1">
    <property type="nucleotide sequence ID" value="NZ_JBHSJV010000001.1"/>
</dbReference>
<dbReference type="InterPro" id="IPR010080">
    <property type="entry name" value="Thioester_reductase-like_dom"/>
</dbReference>
<dbReference type="Gene3D" id="3.30.559.10">
    <property type="entry name" value="Chloramphenicol acetyltransferase-like domain"/>
    <property type="match status" value="1"/>
</dbReference>
<dbReference type="SUPFAM" id="SSF52777">
    <property type="entry name" value="CoA-dependent acyltransferases"/>
    <property type="match status" value="2"/>
</dbReference>